<feature type="compositionally biased region" description="Polar residues" evidence="5">
    <location>
        <begin position="8"/>
        <end position="18"/>
    </location>
</feature>
<evidence type="ECO:0000313" key="8">
    <source>
        <dbReference type="Proteomes" id="UP000000580"/>
    </source>
</evidence>
<dbReference type="Proteomes" id="UP000000580">
    <property type="component" value="Chromosome"/>
</dbReference>
<dbReference type="STRING" id="262316.MAP_2481c"/>
<dbReference type="InterPro" id="IPR011251">
    <property type="entry name" value="Luciferase-like_dom"/>
</dbReference>
<dbReference type="GO" id="GO:0046306">
    <property type="term" value="P:alkanesulfonate catabolic process"/>
    <property type="evidence" value="ECO:0007669"/>
    <property type="project" value="TreeGrafter"/>
</dbReference>
<dbReference type="GO" id="GO:0008726">
    <property type="term" value="F:alkanesulfonate monooxygenase activity"/>
    <property type="evidence" value="ECO:0007669"/>
    <property type="project" value="TreeGrafter"/>
</dbReference>
<keyword evidence="8" id="KW-1185">Reference proteome</keyword>
<keyword evidence="2" id="KW-0288">FMN</keyword>
<evidence type="ECO:0000256" key="5">
    <source>
        <dbReference type="SAM" id="MobiDB-lite"/>
    </source>
</evidence>
<keyword evidence="4" id="KW-0503">Monooxygenase</keyword>
<dbReference type="SUPFAM" id="SSF51679">
    <property type="entry name" value="Bacterial luciferase-like"/>
    <property type="match status" value="1"/>
</dbReference>
<evidence type="ECO:0000313" key="7">
    <source>
        <dbReference type="EMBL" id="AAS04798.1"/>
    </source>
</evidence>
<dbReference type="InterPro" id="IPR036661">
    <property type="entry name" value="Luciferase-like_sf"/>
</dbReference>
<reference evidence="7 8" key="1">
    <citation type="journal article" date="2005" name="Proc. Natl. Acad. Sci. U.S.A.">
        <title>The complete genome sequence of Mycobacterium avium subspecies paratuberculosis.</title>
        <authorList>
            <person name="Li L."/>
            <person name="Bannantine J.P."/>
            <person name="Zhang Q."/>
            <person name="Amonsin A."/>
            <person name="May B.J."/>
            <person name="Alt D."/>
            <person name="Banerji N."/>
            <person name="Kanjilal S."/>
            <person name="Kapur V."/>
        </authorList>
    </citation>
    <scope>NUCLEOTIDE SEQUENCE [LARGE SCALE GENOMIC DNA]</scope>
    <source>
        <strain evidence="8">ATCC BAA-968 / K-10</strain>
    </source>
</reference>
<sequence>MRDGGVGQTHSPHGSTEGPNVKHARIPVVRVAMTMPVMEPDLDATVLETWARTIDEGPFSSLCWGERIAFDNPDSLTLLGALAAWTERVRLLTTLIVPQLHDPVLLAKGLATGDLLSGGRLSVGIGVGGRQEDYHAVGADPATQTMRGMAERVAVMKRVWAGEKLTESVLPVGPAPVQPGGPPLFVGSIGPKTIRSAAAWADGLAGTTLDLDVAKQRELFDVTRDAWARAGKPAPHLITSFWFAFGSPRTAREQIHRHLRRYMNWIPADYGDAMAPTTGWAGDEDELAEVLRKFAEIGADEVQLIPTSSDVGQLRRAADVAARL</sequence>
<proteinExistence type="predicted"/>
<evidence type="ECO:0000259" key="6">
    <source>
        <dbReference type="Pfam" id="PF00296"/>
    </source>
</evidence>
<gene>
    <name evidence="7" type="ordered locus">MAP_2481c</name>
</gene>
<evidence type="ECO:0000256" key="1">
    <source>
        <dbReference type="ARBA" id="ARBA00022630"/>
    </source>
</evidence>
<dbReference type="CDD" id="cd01097">
    <property type="entry name" value="Tetrahydromethanopterin_reductase"/>
    <property type="match status" value="1"/>
</dbReference>
<organism evidence="7 8">
    <name type="scientific">Mycolicibacterium paratuberculosis (strain ATCC BAA-968 / K-10)</name>
    <name type="common">Mycobacterium paratuberculosis</name>
    <dbReference type="NCBI Taxonomy" id="262316"/>
    <lineage>
        <taxon>Bacteria</taxon>
        <taxon>Bacillati</taxon>
        <taxon>Actinomycetota</taxon>
        <taxon>Actinomycetes</taxon>
        <taxon>Mycobacteriales</taxon>
        <taxon>Mycobacteriaceae</taxon>
        <taxon>Mycobacterium</taxon>
        <taxon>Mycobacterium avium complex (MAC)</taxon>
    </lineage>
</organism>
<dbReference type="PANTHER" id="PTHR42847">
    <property type="entry name" value="ALKANESULFONATE MONOOXYGENASE"/>
    <property type="match status" value="1"/>
</dbReference>
<dbReference type="AlphaFoldDB" id="Q73X29"/>
<evidence type="ECO:0000256" key="4">
    <source>
        <dbReference type="ARBA" id="ARBA00023033"/>
    </source>
</evidence>
<keyword evidence="3" id="KW-0560">Oxidoreductase</keyword>
<dbReference type="EMBL" id="AE016958">
    <property type="protein sequence ID" value="AAS04798.1"/>
    <property type="molecule type" value="Genomic_DNA"/>
</dbReference>
<dbReference type="PANTHER" id="PTHR42847:SF4">
    <property type="entry name" value="ALKANESULFONATE MONOOXYGENASE-RELATED"/>
    <property type="match status" value="1"/>
</dbReference>
<name>Q73X29_MYCPA</name>
<protein>
    <recommendedName>
        <fullName evidence="6">Luciferase-like domain-containing protein</fullName>
    </recommendedName>
</protein>
<evidence type="ECO:0000256" key="3">
    <source>
        <dbReference type="ARBA" id="ARBA00023002"/>
    </source>
</evidence>
<feature type="region of interest" description="Disordered" evidence="5">
    <location>
        <begin position="1"/>
        <end position="22"/>
    </location>
</feature>
<accession>Q73X29</accession>
<dbReference type="KEGG" id="mpa:MAP_2481c"/>
<dbReference type="Gene3D" id="3.20.20.30">
    <property type="entry name" value="Luciferase-like domain"/>
    <property type="match status" value="1"/>
</dbReference>
<dbReference type="InterPro" id="IPR050172">
    <property type="entry name" value="SsuD_RutA_monooxygenase"/>
</dbReference>
<dbReference type="Pfam" id="PF00296">
    <property type="entry name" value="Bac_luciferase"/>
    <property type="match status" value="1"/>
</dbReference>
<evidence type="ECO:0000256" key="2">
    <source>
        <dbReference type="ARBA" id="ARBA00022643"/>
    </source>
</evidence>
<dbReference type="HOGENOM" id="CLU_027853_7_2_11"/>
<feature type="domain" description="Luciferase-like" evidence="6">
    <location>
        <begin position="48"/>
        <end position="289"/>
    </location>
</feature>
<dbReference type="eggNOG" id="COG2141">
    <property type="taxonomic scope" value="Bacteria"/>
</dbReference>
<keyword evidence="1" id="KW-0285">Flavoprotein</keyword>